<comment type="caution">
    <text evidence="1">The sequence shown here is derived from an EMBL/GenBank/DDBJ whole genome shotgun (WGS) entry which is preliminary data.</text>
</comment>
<name>A0A0F9E910_9ZZZZ</name>
<dbReference type="EMBL" id="LAZR01025896">
    <property type="protein sequence ID" value="KKL70429.1"/>
    <property type="molecule type" value="Genomic_DNA"/>
</dbReference>
<accession>A0A0F9E910</accession>
<dbReference type="AlphaFoldDB" id="A0A0F9E910"/>
<sequence length="159" mass="18696">MRFISLILFALMFVSCGSKFDYVTRHGLQVIDKYDRSNKKEVEILTEISLLVARKGRKVIKYVVLSLENKIIYTIDGEEYRKNGLWEYYNNKIRINTDPSTFPCLARTAFNHETMHVFQEKVDGVIDNKHEEPEYWDPEKGYAPVAKLWSIEFTCKDSD</sequence>
<gene>
    <name evidence="1" type="ORF">LCGC14_2105000</name>
</gene>
<organism evidence="1">
    <name type="scientific">marine sediment metagenome</name>
    <dbReference type="NCBI Taxonomy" id="412755"/>
    <lineage>
        <taxon>unclassified sequences</taxon>
        <taxon>metagenomes</taxon>
        <taxon>ecological metagenomes</taxon>
    </lineage>
</organism>
<protein>
    <submittedName>
        <fullName evidence="1">Uncharacterized protein</fullName>
    </submittedName>
</protein>
<reference evidence="1" key="1">
    <citation type="journal article" date="2015" name="Nature">
        <title>Complex archaea that bridge the gap between prokaryotes and eukaryotes.</title>
        <authorList>
            <person name="Spang A."/>
            <person name="Saw J.H."/>
            <person name="Jorgensen S.L."/>
            <person name="Zaremba-Niedzwiedzka K."/>
            <person name="Martijn J."/>
            <person name="Lind A.E."/>
            <person name="van Eijk R."/>
            <person name="Schleper C."/>
            <person name="Guy L."/>
            <person name="Ettema T.J."/>
        </authorList>
    </citation>
    <scope>NUCLEOTIDE SEQUENCE</scope>
</reference>
<evidence type="ECO:0000313" key="1">
    <source>
        <dbReference type="EMBL" id="KKL70429.1"/>
    </source>
</evidence>
<proteinExistence type="predicted"/>
<dbReference type="PROSITE" id="PS51257">
    <property type="entry name" value="PROKAR_LIPOPROTEIN"/>
    <property type="match status" value="1"/>
</dbReference>